<dbReference type="InterPro" id="IPR000515">
    <property type="entry name" value="MetI-like"/>
</dbReference>
<dbReference type="PANTHER" id="PTHR43470">
    <property type="entry name" value="PHOSPHATE TRANSPORT SYSTEM PERMEASE PROTEIN PSTA-RELATED"/>
    <property type="match status" value="1"/>
</dbReference>
<keyword evidence="7 9" id="KW-1133">Transmembrane helix</keyword>
<dbReference type="Proteomes" id="UP000887104">
    <property type="component" value="Unassembled WGS sequence"/>
</dbReference>
<evidence type="ECO:0000256" key="1">
    <source>
        <dbReference type="ARBA" id="ARBA00004651"/>
    </source>
</evidence>
<evidence type="ECO:0000256" key="9">
    <source>
        <dbReference type="RuleBase" id="RU363043"/>
    </source>
</evidence>
<dbReference type="NCBIfam" id="TIGR00974">
    <property type="entry name" value="3a0107s02c"/>
    <property type="match status" value="1"/>
</dbReference>
<name>A0ABQ4PCH6_9GAMM</name>
<feature type="domain" description="ABC transmembrane type-1" evidence="10">
    <location>
        <begin position="302"/>
        <end position="534"/>
    </location>
</feature>
<feature type="transmembrane region" description="Helical" evidence="9">
    <location>
        <begin position="12"/>
        <end position="35"/>
    </location>
</feature>
<dbReference type="RefSeq" id="WP_220780746.1">
    <property type="nucleotide sequence ID" value="NZ_BPEY01000024.1"/>
</dbReference>
<keyword evidence="12" id="KW-1185">Reference proteome</keyword>
<feature type="transmembrane region" description="Helical" evidence="9">
    <location>
        <begin position="339"/>
        <end position="367"/>
    </location>
</feature>
<dbReference type="Pfam" id="PF00528">
    <property type="entry name" value="BPD_transp_1"/>
    <property type="match status" value="1"/>
</dbReference>
<keyword evidence="5 9" id="KW-1003">Cell membrane</keyword>
<proteinExistence type="inferred from homology"/>
<dbReference type="CDD" id="cd06261">
    <property type="entry name" value="TM_PBP2"/>
    <property type="match status" value="1"/>
</dbReference>
<comment type="similarity">
    <text evidence="2 9">Belongs to the binding-protein-dependent transport system permease family. CysTW subfamily.</text>
</comment>
<gene>
    <name evidence="11" type="primary">pstA_1</name>
    <name evidence="11" type="ORF">TUM4438_16900</name>
</gene>
<feature type="transmembrane region" description="Helical" evidence="9">
    <location>
        <begin position="390"/>
        <end position="413"/>
    </location>
</feature>
<evidence type="ECO:0000256" key="6">
    <source>
        <dbReference type="ARBA" id="ARBA00022692"/>
    </source>
</evidence>
<evidence type="ECO:0000313" key="11">
    <source>
        <dbReference type="EMBL" id="GIU44831.1"/>
    </source>
</evidence>
<dbReference type="InterPro" id="IPR005672">
    <property type="entry name" value="Phosphate_PstA"/>
</dbReference>
<organism evidence="11 12">
    <name type="scientific">Shewanella sairae</name>
    <dbReference type="NCBI Taxonomy" id="190310"/>
    <lineage>
        <taxon>Bacteria</taxon>
        <taxon>Pseudomonadati</taxon>
        <taxon>Pseudomonadota</taxon>
        <taxon>Gammaproteobacteria</taxon>
        <taxon>Alteromonadales</taxon>
        <taxon>Shewanellaceae</taxon>
        <taxon>Shewanella</taxon>
    </lineage>
</organism>
<feature type="transmembrane region" description="Helical" evidence="9">
    <location>
        <begin position="434"/>
        <end position="456"/>
    </location>
</feature>
<dbReference type="EMBL" id="BPEY01000024">
    <property type="protein sequence ID" value="GIU44831.1"/>
    <property type="molecule type" value="Genomic_DNA"/>
</dbReference>
<keyword evidence="6 9" id="KW-0812">Transmembrane</keyword>
<dbReference type="Gene3D" id="1.10.3720.10">
    <property type="entry name" value="MetI-like"/>
    <property type="match status" value="1"/>
</dbReference>
<feature type="transmembrane region" description="Helical" evidence="9">
    <location>
        <begin position="515"/>
        <end position="537"/>
    </location>
</feature>
<feature type="transmembrane region" description="Helical" evidence="9">
    <location>
        <begin position="298"/>
        <end position="327"/>
    </location>
</feature>
<keyword evidence="8 9" id="KW-0472">Membrane</keyword>
<evidence type="ECO:0000256" key="5">
    <source>
        <dbReference type="ARBA" id="ARBA00022475"/>
    </source>
</evidence>
<accession>A0ABQ4PCH6</accession>
<evidence type="ECO:0000256" key="7">
    <source>
        <dbReference type="ARBA" id="ARBA00022989"/>
    </source>
</evidence>
<protein>
    <recommendedName>
        <fullName evidence="3 9">Phosphate transport system permease protein PstA</fullName>
    </recommendedName>
</protein>
<reference evidence="11" key="1">
    <citation type="submission" date="2021-05" db="EMBL/GenBank/DDBJ databases">
        <title>Molecular characterization for Shewanella algae harboring chromosomal blaOXA-55-like strains isolated from clinical and environment sample.</title>
        <authorList>
            <person name="Ohama Y."/>
            <person name="Aoki K."/>
            <person name="Harada S."/>
            <person name="Moriya K."/>
            <person name="Ishii Y."/>
            <person name="Tateda K."/>
        </authorList>
    </citation>
    <scope>NUCLEOTIDE SEQUENCE</scope>
    <source>
        <strain evidence="11">JCM 11563</strain>
    </source>
</reference>
<evidence type="ECO:0000259" key="10">
    <source>
        <dbReference type="PROSITE" id="PS50928"/>
    </source>
</evidence>
<evidence type="ECO:0000256" key="8">
    <source>
        <dbReference type="ARBA" id="ARBA00023136"/>
    </source>
</evidence>
<keyword evidence="4" id="KW-0813">Transport</keyword>
<comment type="subcellular location">
    <subcellularLocation>
        <location evidence="9">Cell inner membrane</location>
        <topology evidence="9">Multi-pass membrane protein</topology>
    </subcellularLocation>
    <subcellularLocation>
        <location evidence="1">Cell membrane</location>
        <topology evidence="1">Multi-pass membrane protein</topology>
    </subcellularLocation>
</comment>
<sequence length="550" mass="60916">MGKWFKSGSPWIWMTSGAVSVCLIAVLGLLLLIAWRGLSYFWPADIYQWEMKNQQGERYTLIGEVYDKEEVPTERLIAAGHKFATEVGENVTRYLVKTGNREFVGLDFRWILATDIISRSKPNDIAVIERSKNGDFYGYPVAIIEDGQRLTSQNIEADFESHIDRAVELNDQALDLQKGVIGSINYELENLRLKSRRYELDNALTDTRKAEIEAARVKLNAEYLLVEKEFFALKTAAGRDAVVIRDMRGEEVTLKLDSILDVTYANRLGVMGKIGNWFIGVGKFVSDDPREANTEGGVFPAIFGTVFMVMLMAVIVTPFGVIAAIYLHEYAKKGPVTKMIRIAVINLAGVPSIVYGVFGLGFFVYMFGGTLDQLFYPEALPAPTFGSPGVIWSALTLAILTLPVVIVSTEEGLSRIPSSVRQGSLALGATKAETLWRIIIPMASPAIMTGLILAVARAAGEVAPLMLVGVVKLAPTLPIDMNFPFVHLERKFMHLGFHIYDVGFQSPNVEAARPLVYATSFLLVSVIVALNLTAIGVRNHLREKYRSLEH</sequence>
<evidence type="ECO:0000256" key="2">
    <source>
        <dbReference type="ARBA" id="ARBA00007069"/>
    </source>
</evidence>
<dbReference type="SUPFAM" id="SSF161098">
    <property type="entry name" value="MetI-like"/>
    <property type="match status" value="1"/>
</dbReference>
<evidence type="ECO:0000313" key="12">
    <source>
        <dbReference type="Proteomes" id="UP000887104"/>
    </source>
</evidence>
<dbReference type="InterPro" id="IPR035906">
    <property type="entry name" value="MetI-like_sf"/>
</dbReference>
<dbReference type="PANTHER" id="PTHR43470:SF6">
    <property type="entry name" value="PHOSPHATE TRANSPORT SYSTEM PERMEASE PROTEIN PSTA"/>
    <property type="match status" value="1"/>
</dbReference>
<dbReference type="PROSITE" id="PS50928">
    <property type="entry name" value="ABC_TM1"/>
    <property type="match status" value="1"/>
</dbReference>
<comment type="caution">
    <text evidence="11">The sequence shown here is derived from an EMBL/GenBank/DDBJ whole genome shotgun (WGS) entry which is preliminary data.</text>
</comment>
<evidence type="ECO:0000256" key="4">
    <source>
        <dbReference type="ARBA" id="ARBA00022448"/>
    </source>
</evidence>
<evidence type="ECO:0000256" key="3">
    <source>
        <dbReference type="ARBA" id="ARBA00016864"/>
    </source>
</evidence>